<sequence length="395" mass="44109">MLITFALDNWKSFRDRAELRMTAVSAVRPRERLFFVPEYRMRLLPVAALHGRNASGKTAFVEALGFLRDLVLRGTPNPDGKIPVRPFKLESECLRRPTRLELKTFIDGRIWSYRVSLTPERILDERLTLAYERREGETMRFDEAFFRSKNELEQLRLIERSTRENQLFLTTAVQCNAVRLRPLYDWFARLSVLTPRCGSVPVEASGDPKHPLGEAVTQMMRDSGIGLVRLEAVRVEGPADRMGLLGERLALLGSDAFLAEDMLVRREGGGVVLERLRPILKNARGEETALSWSDLSDGTRRLLALVPVFAQLKEGVDGVFVIDDLELGLHPNVSAWLVKSVLGAEGPAGRAQLVFTTHDANLLDAELIRPDEAWSVGKSAAGASTLRSAADFGSC</sequence>
<evidence type="ECO:0000259" key="1">
    <source>
        <dbReference type="Pfam" id="PF13304"/>
    </source>
</evidence>
<dbReference type="EMBL" id="AFBQ01000326">
    <property type="protein sequence ID" value="EHY30485.1"/>
    <property type="molecule type" value="Genomic_DNA"/>
</dbReference>
<dbReference type="Gene3D" id="3.40.50.300">
    <property type="entry name" value="P-loop containing nucleotide triphosphate hydrolases"/>
    <property type="match status" value="1"/>
</dbReference>
<dbReference type="AlphaFoldDB" id="H3KHB1"/>
<feature type="domain" description="ATPase AAA-type core" evidence="1">
    <location>
        <begin position="279"/>
        <end position="364"/>
    </location>
</feature>
<name>H3KHB1_9BURK</name>
<evidence type="ECO:0000313" key="2">
    <source>
        <dbReference type="EMBL" id="EHY30485.1"/>
    </source>
</evidence>
<comment type="caution">
    <text evidence="2">The sequence shown here is derived from an EMBL/GenBank/DDBJ whole genome shotgun (WGS) entry which is preliminary data.</text>
</comment>
<evidence type="ECO:0000313" key="3">
    <source>
        <dbReference type="Proteomes" id="UP000004956"/>
    </source>
</evidence>
<reference evidence="2 3" key="1">
    <citation type="submission" date="2011-11" db="EMBL/GenBank/DDBJ databases">
        <authorList>
            <person name="Weinstock G."/>
            <person name="Sodergren E."/>
            <person name="Clifton S."/>
            <person name="Fulton L."/>
            <person name="Fulton B."/>
            <person name="Courtney L."/>
            <person name="Fronick C."/>
            <person name="Harrison M."/>
            <person name="Strong C."/>
            <person name="Farmer C."/>
            <person name="Delahaunty K."/>
            <person name="Markovic C."/>
            <person name="Hall O."/>
            <person name="Minx P."/>
            <person name="Tomlinson C."/>
            <person name="Mitreva M."/>
            <person name="Hou S."/>
            <person name="Chen J."/>
            <person name="Wollam A."/>
            <person name="Pepin K.H."/>
            <person name="Johnson M."/>
            <person name="Bhonagiri V."/>
            <person name="Zhang X."/>
            <person name="Suruliraj S."/>
            <person name="Warren W."/>
            <person name="Chinwalla A."/>
            <person name="Mardis E.R."/>
            <person name="Wilson R.K."/>
        </authorList>
    </citation>
    <scope>NUCLEOTIDE SEQUENCE [LARGE SCALE GENOMIC DNA]</scope>
    <source>
        <strain evidence="2 3">YIT 11816</strain>
    </source>
</reference>
<dbReference type="GO" id="GO:0016887">
    <property type="term" value="F:ATP hydrolysis activity"/>
    <property type="evidence" value="ECO:0007669"/>
    <property type="project" value="InterPro"/>
</dbReference>
<accession>H3KHB1</accession>
<dbReference type="PANTHER" id="PTHR40396">
    <property type="entry name" value="ATPASE-LIKE PROTEIN"/>
    <property type="match status" value="1"/>
</dbReference>
<dbReference type="PATRIC" id="fig|762967.3.peg.1690"/>
<feature type="domain" description="ATPase AAA-type core" evidence="1">
    <location>
        <begin position="47"/>
        <end position="157"/>
    </location>
</feature>
<dbReference type="HOGENOM" id="CLU_046693_2_0_4"/>
<dbReference type="Proteomes" id="UP000004956">
    <property type="component" value="Unassembled WGS sequence"/>
</dbReference>
<dbReference type="GO" id="GO:0005524">
    <property type="term" value="F:ATP binding"/>
    <property type="evidence" value="ECO:0007669"/>
    <property type="project" value="InterPro"/>
</dbReference>
<dbReference type="Pfam" id="PF13304">
    <property type="entry name" value="AAA_21"/>
    <property type="match status" value="2"/>
</dbReference>
<proteinExistence type="predicted"/>
<protein>
    <recommendedName>
        <fullName evidence="1">ATPase AAA-type core domain-containing protein</fullName>
    </recommendedName>
</protein>
<keyword evidence="3" id="KW-1185">Reference proteome</keyword>
<dbReference type="OrthoDB" id="9809324at2"/>
<dbReference type="RefSeq" id="WP_008543418.1">
    <property type="nucleotide sequence ID" value="NZ_JH605011.1"/>
</dbReference>
<dbReference type="STRING" id="762967.HMPREF9440_02154"/>
<gene>
    <name evidence="2" type="ORF">HMPREF9440_02154</name>
</gene>
<organism evidence="2 3">
    <name type="scientific">Sutterella parvirubra YIT 11816</name>
    <dbReference type="NCBI Taxonomy" id="762967"/>
    <lineage>
        <taxon>Bacteria</taxon>
        <taxon>Pseudomonadati</taxon>
        <taxon>Pseudomonadota</taxon>
        <taxon>Betaproteobacteria</taxon>
        <taxon>Burkholderiales</taxon>
        <taxon>Sutterellaceae</taxon>
        <taxon>Sutterella</taxon>
    </lineage>
</organism>
<dbReference type="PANTHER" id="PTHR40396:SF1">
    <property type="entry name" value="ATPASE AAA-TYPE CORE DOMAIN-CONTAINING PROTEIN"/>
    <property type="match status" value="1"/>
</dbReference>
<dbReference type="InterPro" id="IPR003959">
    <property type="entry name" value="ATPase_AAA_core"/>
</dbReference>
<dbReference type="SUPFAM" id="SSF52540">
    <property type="entry name" value="P-loop containing nucleoside triphosphate hydrolases"/>
    <property type="match status" value="1"/>
</dbReference>
<dbReference type="InterPro" id="IPR027417">
    <property type="entry name" value="P-loop_NTPase"/>
</dbReference>